<accession>A0A1G9G123</accession>
<keyword evidence="1" id="KW-1133">Transmembrane helix</keyword>
<evidence type="ECO:0008006" key="4">
    <source>
        <dbReference type="Google" id="ProtNLM"/>
    </source>
</evidence>
<evidence type="ECO:0000313" key="3">
    <source>
        <dbReference type="Proteomes" id="UP000198706"/>
    </source>
</evidence>
<name>A0A1G9G123_9PSED</name>
<keyword evidence="3" id="KW-1185">Reference proteome</keyword>
<dbReference type="Proteomes" id="UP000198706">
    <property type="component" value="Unassembled WGS sequence"/>
</dbReference>
<keyword evidence="1" id="KW-0812">Transmembrane</keyword>
<protein>
    <recommendedName>
        <fullName evidence="4">Cytochrome oxidase Cu insertion factor, SCO1/SenC/PrrC family</fullName>
    </recommendedName>
</protein>
<proteinExistence type="predicted"/>
<evidence type="ECO:0000313" key="2">
    <source>
        <dbReference type="EMBL" id="SDK94360.1"/>
    </source>
</evidence>
<organism evidence="2 3">
    <name type="scientific">Pseudomonas indica</name>
    <dbReference type="NCBI Taxonomy" id="137658"/>
    <lineage>
        <taxon>Bacteria</taxon>
        <taxon>Pseudomonadati</taxon>
        <taxon>Pseudomonadota</taxon>
        <taxon>Gammaproteobacteria</taxon>
        <taxon>Pseudomonadales</taxon>
        <taxon>Pseudomonadaceae</taxon>
        <taxon>Pseudomonas</taxon>
    </lineage>
</organism>
<dbReference type="AlphaFoldDB" id="A0A1G9G123"/>
<reference evidence="2 3" key="1">
    <citation type="submission" date="2016-10" db="EMBL/GenBank/DDBJ databases">
        <authorList>
            <person name="de Groot N.N."/>
        </authorList>
    </citation>
    <scope>NUCLEOTIDE SEQUENCE [LARGE SCALE GENOMIC DNA]</scope>
    <source>
        <strain evidence="2 3">JCM 21544</strain>
    </source>
</reference>
<gene>
    <name evidence="2" type="ORF">SAMN05216186_11269</name>
</gene>
<dbReference type="RefSeq" id="WP_084339004.1">
    <property type="nucleotide sequence ID" value="NZ_CBKZNZ010000031.1"/>
</dbReference>
<evidence type="ECO:0000256" key="1">
    <source>
        <dbReference type="SAM" id="Phobius"/>
    </source>
</evidence>
<dbReference type="EMBL" id="FNFD01000012">
    <property type="protein sequence ID" value="SDK94360.1"/>
    <property type="molecule type" value="Genomic_DNA"/>
</dbReference>
<sequence length="193" mass="21540">MNPAIALPEAPARRRRGRWQLILLIAVVVGPMLLASGMYHWRFWVPDGRSYHGELIGNGLGRTDIGVTAADEHLWQLLVTAPQDCAQECQQLVYLARQIHIGLGREASRAGHALANARPLDDDFATRLEREYPQLQRYGLDADAYARGTHDLGGAQLWIVDPHGNLVLRYDAKANGKQILNDLRHLLKLSKIG</sequence>
<keyword evidence="1" id="KW-0472">Membrane</keyword>
<feature type="transmembrane region" description="Helical" evidence="1">
    <location>
        <begin position="21"/>
        <end position="41"/>
    </location>
</feature>
<dbReference type="STRING" id="137658.SAMN05216186_11269"/>